<dbReference type="Proteomes" id="UP000306102">
    <property type="component" value="Unassembled WGS sequence"/>
</dbReference>
<dbReference type="SMR" id="A0A4S4DRH6"/>
<keyword evidence="5" id="KW-0568">Pathogenesis-related protein</keyword>
<name>A0A4S4DRH6_CAMSN</name>
<sequence>MVWEDLGCVWSGCMEWEGREDLCDVGAPACGKILEWVKPKAKMVLCKLSLAFVCLMSLALVHHSYAQNSPQDYLNAHNAARAQVGVGPMTWDNNLATYAQNYANSRMGDCNLIHSGGPYGENLAEGSGSFTGTDGVNLWVGEKPYYDYNSNSCVGGQQCLHYTQVVWRNSVRLGCARVQCTNNGWWFVICSYDPPGNYIGQRPY</sequence>
<dbReference type="GO" id="GO:0098542">
    <property type="term" value="P:defense response to other organism"/>
    <property type="evidence" value="ECO:0007669"/>
    <property type="project" value="UniProtKB-ARBA"/>
</dbReference>
<dbReference type="Pfam" id="PF00188">
    <property type="entry name" value="CAP"/>
    <property type="match status" value="1"/>
</dbReference>
<evidence type="ECO:0000256" key="1">
    <source>
        <dbReference type="ARBA" id="ARBA00009923"/>
    </source>
</evidence>
<dbReference type="EMBL" id="SDRB02010568">
    <property type="protein sequence ID" value="THG05741.1"/>
    <property type="molecule type" value="Genomic_DNA"/>
</dbReference>
<keyword evidence="2" id="KW-0732">Signal</keyword>
<keyword evidence="4" id="KW-1015">Disulfide bond</keyword>
<comment type="similarity">
    <text evidence="1">Belongs to the CRISP family.</text>
</comment>
<dbReference type="Gene3D" id="3.40.33.10">
    <property type="entry name" value="CAP"/>
    <property type="match status" value="1"/>
</dbReference>
<gene>
    <name evidence="7" type="ORF">TEA_027458</name>
</gene>
<evidence type="ECO:0000313" key="8">
    <source>
        <dbReference type="Proteomes" id="UP000306102"/>
    </source>
</evidence>
<evidence type="ECO:0000259" key="6">
    <source>
        <dbReference type="SMART" id="SM00198"/>
    </source>
</evidence>
<accession>A0A4S4DRH6</accession>
<organism evidence="7 8">
    <name type="scientific">Camellia sinensis var. sinensis</name>
    <name type="common">China tea</name>
    <dbReference type="NCBI Taxonomy" id="542762"/>
    <lineage>
        <taxon>Eukaryota</taxon>
        <taxon>Viridiplantae</taxon>
        <taxon>Streptophyta</taxon>
        <taxon>Embryophyta</taxon>
        <taxon>Tracheophyta</taxon>
        <taxon>Spermatophyta</taxon>
        <taxon>Magnoliopsida</taxon>
        <taxon>eudicotyledons</taxon>
        <taxon>Gunneridae</taxon>
        <taxon>Pentapetalae</taxon>
        <taxon>asterids</taxon>
        <taxon>Ericales</taxon>
        <taxon>Theaceae</taxon>
        <taxon>Camellia</taxon>
    </lineage>
</organism>
<dbReference type="InterPro" id="IPR001283">
    <property type="entry name" value="CRISP-related"/>
</dbReference>
<dbReference type="AlphaFoldDB" id="A0A4S4DRH6"/>
<reference evidence="7 8" key="1">
    <citation type="journal article" date="2018" name="Proc. Natl. Acad. Sci. U.S.A.">
        <title>Draft genome sequence of Camellia sinensis var. sinensis provides insights into the evolution of the tea genome and tea quality.</title>
        <authorList>
            <person name="Wei C."/>
            <person name="Yang H."/>
            <person name="Wang S."/>
            <person name="Zhao J."/>
            <person name="Liu C."/>
            <person name="Gao L."/>
            <person name="Xia E."/>
            <person name="Lu Y."/>
            <person name="Tai Y."/>
            <person name="She G."/>
            <person name="Sun J."/>
            <person name="Cao H."/>
            <person name="Tong W."/>
            <person name="Gao Q."/>
            <person name="Li Y."/>
            <person name="Deng W."/>
            <person name="Jiang X."/>
            <person name="Wang W."/>
            <person name="Chen Q."/>
            <person name="Zhang S."/>
            <person name="Li H."/>
            <person name="Wu J."/>
            <person name="Wang P."/>
            <person name="Li P."/>
            <person name="Shi C."/>
            <person name="Zheng F."/>
            <person name="Jian J."/>
            <person name="Huang B."/>
            <person name="Shan D."/>
            <person name="Shi M."/>
            <person name="Fang C."/>
            <person name="Yue Y."/>
            <person name="Li F."/>
            <person name="Li D."/>
            <person name="Wei S."/>
            <person name="Han B."/>
            <person name="Jiang C."/>
            <person name="Yin Y."/>
            <person name="Xia T."/>
            <person name="Zhang Z."/>
            <person name="Bennetzen J.L."/>
            <person name="Zhao S."/>
            <person name="Wan X."/>
        </authorList>
    </citation>
    <scope>NUCLEOTIDE SEQUENCE [LARGE SCALE GENOMIC DNA]</scope>
    <source>
        <strain evidence="8">cv. Shuchazao</strain>
        <tissue evidence="7">Leaf</tissue>
    </source>
</reference>
<feature type="domain" description="SCP" evidence="6">
    <location>
        <begin position="68"/>
        <end position="200"/>
    </location>
</feature>
<dbReference type="PANTHER" id="PTHR10334">
    <property type="entry name" value="CYSTEINE-RICH SECRETORY PROTEIN-RELATED"/>
    <property type="match status" value="1"/>
</dbReference>
<dbReference type="InterPro" id="IPR014044">
    <property type="entry name" value="CAP_dom"/>
</dbReference>
<dbReference type="STRING" id="542762.A0A4S4DRH6"/>
<dbReference type="SUPFAM" id="SSF55797">
    <property type="entry name" value="PR-1-like"/>
    <property type="match status" value="1"/>
</dbReference>
<comment type="caution">
    <text evidence="7">The sequence shown here is derived from an EMBL/GenBank/DDBJ whole genome shotgun (WGS) entry which is preliminary data.</text>
</comment>
<dbReference type="SMART" id="SM00198">
    <property type="entry name" value="SCP"/>
    <property type="match status" value="1"/>
</dbReference>
<evidence type="ECO:0000256" key="5">
    <source>
        <dbReference type="ARBA" id="ARBA00023265"/>
    </source>
</evidence>
<dbReference type="PRINTS" id="PR00837">
    <property type="entry name" value="V5TPXLIKE"/>
</dbReference>
<dbReference type="PROSITE" id="PS01010">
    <property type="entry name" value="CRISP_2"/>
    <property type="match status" value="1"/>
</dbReference>
<evidence type="ECO:0000313" key="7">
    <source>
        <dbReference type="EMBL" id="THG05741.1"/>
    </source>
</evidence>
<protein>
    <recommendedName>
        <fullName evidence="6">SCP domain-containing protein</fullName>
    </recommendedName>
</protein>
<dbReference type="InterPro" id="IPR035940">
    <property type="entry name" value="CAP_sf"/>
</dbReference>
<evidence type="ECO:0000256" key="2">
    <source>
        <dbReference type="ARBA" id="ARBA00022729"/>
    </source>
</evidence>
<evidence type="ECO:0000256" key="4">
    <source>
        <dbReference type="ARBA" id="ARBA00023157"/>
    </source>
</evidence>
<dbReference type="CDD" id="cd05381">
    <property type="entry name" value="CAP_PR-1"/>
    <property type="match status" value="1"/>
</dbReference>
<dbReference type="FunFam" id="3.40.33.10:FF:000006">
    <property type="entry name" value="Putative pathogenesis-related protein 1"/>
    <property type="match status" value="1"/>
</dbReference>
<keyword evidence="3" id="KW-0611">Plant defense</keyword>
<evidence type="ECO:0000256" key="3">
    <source>
        <dbReference type="ARBA" id="ARBA00022821"/>
    </source>
</evidence>
<keyword evidence="8" id="KW-1185">Reference proteome</keyword>
<proteinExistence type="inferred from homology"/>
<dbReference type="GO" id="GO:0005576">
    <property type="term" value="C:extracellular region"/>
    <property type="evidence" value="ECO:0007669"/>
    <property type="project" value="InterPro"/>
</dbReference>
<dbReference type="InterPro" id="IPR018244">
    <property type="entry name" value="Allrgn_V5/Tpx1_CS"/>
</dbReference>